<protein>
    <submittedName>
        <fullName evidence="1">Uncharacterized protein</fullName>
    </submittedName>
</protein>
<dbReference type="Proteomes" id="UP000030377">
    <property type="component" value="Unassembled WGS sequence"/>
</dbReference>
<gene>
    <name evidence="1" type="ORF">MA20_00260</name>
</gene>
<dbReference type="EMBL" id="JRPN01000001">
    <property type="protein sequence ID" value="KGT81228.1"/>
    <property type="molecule type" value="Genomic_DNA"/>
</dbReference>
<dbReference type="STRING" id="375.BKD09_RS11655"/>
<comment type="caution">
    <text evidence="1">The sequence shown here is derived from an EMBL/GenBank/DDBJ whole genome shotgun (WGS) entry which is preliminary data.</text>
</comment>
<reference evidence="1 2" key="1">
    <citation type="submission" date="2014-09" db="EMBL/GenBank/DDBJ databases">
        <title>Draft genome of Bradyrhizobium japonicum Is-34.</title>
        <authorList>
            <person name="Tsurumaru H."/>
            <person name="Yamakawa T."/>
            <person name="Hashimoto S."/>
            <person name="Okizaki K."/>
            <person name="Kanesaki Y."/>
            <person name="Yoshikawa H."/>
            <person name="Yajima S."/>
        </authorList>
    </citation>
    <scope>NUCLEOTIDE SEQUENCE [LARGE SCALE GENOMIC DNA]</scope>
    <source>
        <strain evidence="1 2">Is-34</strain>
    </source>
</reference>
<organism evidence="1 2">
    <name type="scientific">Bradyrhizobium japonicum</name>
    <dbReference type="NCBI Taxonomy" id="375"/>
    <lineage>
        <taxon>Bacteria</taxon>
        <taxon>Pseudomonadati</taxon>
        <taxon>Pseudomonadota</taxon>
        <taxon>Alphaproteobacteria</taxon>
        <taxon>Hyphomicrobiales</taxon>
        <taxon>Nitrobacteraceae</taxon>
        <taxon>Bradyrhizobium</taxon>
    </lineage>
</organism>
<dbReference type="eggNOG" id="ENOG5032NB5">
    <property type="taxonomic scope" value="Bacteria"/>
</dbReference>
<accession>A0A0A3Z5R5</accession>
<proteinExistence type="predicted"/>
<evidence type="ECO:0000313" key="2">
    <source>
        <dbReference type="Proteomes" id="UP000030377"/>
    </source>
</evidence>
<dbReference type="RefSeq" id="WP_041953089.1">
    <property type="nucleotide sequence ID" value="NZ_JRPN01000001.1"/>
</dbReference>
<dbReference type="AlphaFoldDB" id="A0A0A3Z5R5"/>
<evidence type="ECO:0000313" key="1">
    <source>
        <dbReference type="EMBL" id="KGT81228.1"/>
    </source>
</evidence>
<sequence length="104" mass="11090">MISYLVDAVLLIALAFTSMRVTRMHRELARLRSYQGEFSTIVHETAGAFDTVITAAHDSTANLGRLANVLSAKIDQAHEAIAALDARSGLQPAATVSGAEANKH</sequence>
<name>A0A0A3Z5R5_BRAJP</name>